<proteinExistence type="predicted"/>
<accession>A0A645EKT4</accession>
<sequence>MICTSEGLINESEKFDQALKLAISIVVMGRQSNVLLASAIGSQGGGDPRFEQPSVDLLH</sequence>
<dbReference type="AlphaFoldDB" id="A0A645EKT4"/>
<dbReference type="EMBL" id="VSSQ01048574">
    <property type="protein sequence ID" value="MPN02618.1"/>
    <property type="molecule type" value="Genomic_DNA"/>
</dbReference>
<gene>
    <name evidence="1" type="ORF">SDC9_149834</name>
</gene>
<organism evidence="1">
    <name type="scientific">bioreactor metagenome</name>
    <dbReference type="NCBI Taxonomy" id="1076179"/>
    <lineage>
        <taxon>unclassified sequences</taxon>
        <taxon>metagenomes</taxon>
        <taxon>ecological metagenomes</taxon>
    </lineage>
</organism>
<protein>
    <submittedName>
        <fullName evidence="1">Uncharacterized protein</fullName>
    </submittedName>
</protein>
<name>A0A645EKT4_9ZZZZ</name>
<reference evidence="1" key="1">
    <citation type="submission" date="2019-08" db="EMBL/GenBank/DDBJ databases">
        <authorList>
            <person name="Kucharzyk K."/>
            <person name="Murdoch R.W."/>
            <person name="Higgins S."/>
            <person name="Loffler F."/>
        </authorList>
    </citation>
    <scope>NUCLEOTIDE SEQUENCE</scope>
</reference>
<comment type="caution">
    <text evidence="1">The sequence shown here is derived from an EMBL/GenBank/DDBJ whole genome shotgun (WGS) entry which is preliminary data.</text>
</comment>
<evidence type="ECO:0000313" key="1">
    <source>
        <dbReference type="EMBL" id="MPN02618.1"/>
    </source>
</evidence>